<keyword evidence="1" id="KW-1133">Transmembrane helix</keyword>
<accession>A0A7W6ZSY7</accession>
<dbReference type="AlphaFoldDB" id="A0A7W6ZSY7"/>
<sequence>MIAIRPFLIGIILVLALVLIALSILLVNPVKPIHQSDNLIPMQTEPVQRR</sequence>
<evidence type="ECO:0000256" key="1">
    <source>
        <dbReference type="SAM" id="Phobius"/>
    </source>
</evidence>
<comment type="caution">
    <text evidence="2">The sequence shown here is derived from an EMBL/GenBank/DDBJ whole genome shotgun (WGS) entry which is preliminary data.</text>
</comment>
<keyword evidence="1" id="KW-0812">Transmembrane</keyword>
<protein>
    <submittedName>
        <fullName evidence="2">Uncharacterized protein</fullName>
    </submittedName>
</protein>
<proteinExistence type="predicted"/>
<dbReference type="EMBL" id="JACIIG010000004">
    <property type="protein sequence ID" value="MBB4567965.1"/>
    <property type="molecule type" value="Genomic_DNA"/>
</dbReference>
<reference evidence="2 3" key="1">
    <citation type="submission" date="2020-08" db="EMBL/GenBank/DDBJ databases">
        <title>Genomic Encyclopedia of Type Strains, Phase IV (KMG-V): Genome sequencing to study the core and pangenomes of soil and plant-associated prokaryotes.</title>
        <authorList>
            <person name="Whitman W."/>
        </authorList>
    </citation>
    <scope>NUCLEOTIDE SEQUENCE [LARGE SCALE GENOMIC DNA]</scope>
    <source>
        <strain evidence="2 3">SEMIA 492</strain>
    </source>
</reference>
<dbReference type="Proteomes" id="UP000543836">
    <property type="component" value="Unassembled WGS sequence"/>
</dbReference>
<organism evidence="2 3">
    <name type="scientific">Rhizobium leucaenae</name>
    <dbReference type="NCBI Taxonomy" id="29450"/>
    <lineage>
        <taxon>Bacteria</taxon>
        <taxon>Pseudomonadati</taxon>
        <taxon>Pseudomonadota</taxon>
        <taxon>Alphaproteobacteria</taxon>
        <taxon>Hyphomicrobiales</taxon>
        <taxon>Rhizobiaceae</taxon>
        <taxon>Rhizobium/Agrobacterium group</taxon>
        <taxon>Rhizobium</taxon>
    </lineage>
</organism>
<evidence type="ECO:0000313" key="3">
    <source>
        <dbReference type="Proteomes" id="UP000543836"/>
    </source>
</evidence>
<gene>
    <name evidence="2" type="ORF">GGE60_002076</name>
</gene>
<keyword evidence="1" id="KW-0472">Membrane</keyword>
<name>A0A7W6ZSY7_9HYPH</name>
<feature type="transmembrane region" description="Helical" evidence="1">
    <location>
        <begin position="7"/>
        <end position="27"/>
    </location>
</feature>
<evidence type="ECO:0000313" key="2">
    <source>
        <dbReference type="EMBL" id="MBB4567965.1"/>
    </source>
</evidence>
<keyword evidence="3" id="KW-1185">Reference proteome</keyword>
<dbReference type="RefSeq" id="WP_154668566.1">
    <property type="nucleotide sequence ID" value="NZ_JACIIG010000004.1"/>
</dbReference>